<reference evidence="1" key="1">
    <citation type="submission" date="2018-05" db="EMBL/GenBank/DDBJ databases">
        <authorList>
            <person name="Lanie J.A."/>
            <person name="Ng W.-L."/>
            <person name="Kazmierczak K.M."/>
            <person name="Andrzejewski T.M."/>
            <person name="Davidsen T.M."/>
            <person name="Wayne K.J."/>
            <person name="Tettelin H."/>
            <person name="Glass J.I."/>
            <person name="Rusch D."/>
            <person name="Podicherti R."/>
            <person name="Tsui H.-C.T."/>
            <person name="Winkler M.E."/>
        </authorList>
    </citation>
    <scope>NUCLEOTIDE SEQUENCE</scope>
</reference>
<evidence type="ECO:0000313" key="1">
    <source>
        <dbReference type="EMBL" id="SVD99604.1"/>
    </source>
</evidence>
<sequence>VTAVTGLSTTGSNVFRSRVYPLGTNKLPALCVYTDSEVVEYN</sequence>
<name>A0A382ZVR8_9ZZZZ</name>
<dbReference type="AlphaFoldDB" id="A0A382ZVR8"/>
<dbReference type="EMBL" id="UINC01187078">
    <property type="protein sequence ID" value="SVD99604.1"/>
    <property type="molecule type" value="Genomic_DNA"/>
</dbReference>
<gene>
    <name evidence="1" type="ORF">METZ01_LOCUS452458</name>
</gene>
<protein>
    <submittedName>
        <fullName evidence="1">Uncharacterized protein</fullName>
    </submittedName>
</protein>
<proteinExistence type="predicted"/>
<organism evidence="1">
    <name type="scientific">marine metagenome</name>
    <dbReference type="NCBI Taxonomy" id="408172"/>
    <lineage>
        <taxon>unclassified sequences</taxon>
        <taxon>metagenomes</taxon>
        <taxon>ecological metagenomes</taxon>
    </lineage>
</organism>
<accession>A0A382ZVR8</accession>
<feature type="non-terminal residue" evidence="1">
    <location>
        <position position="1"/>
    </location>
</feature>